<name>A0ABR9DA26_9GAMM</name>
<feature type="transmembrane region" description="Helical" evidence="8">
    <location>
        <begin position="30"/>
        <end position="48"/>
    </location>
</feature>
<keyword evidence="7 8" id="KW-0472">Membrane</keyword>
<dbReference type="EMBL" id="JACXSS010000001">
    <property type="protein sequence ID" value="MBD9358747.1"/>
    <property type="molecule type" value="Genomic_DNA"/>
</dbReference>
<dbReference type="PANTHER" id="PTHR33908:SF9">
    <property type="entry name" value="BLL5595 PROTEIN"/>
    <property type="match status" value="1"/>
</dbReference>
<evidence type="ECO:0000256" key="8">
    <source>
        <dbReference type="SAM" id="Phobius"/>
    </source>
</evidence>
<evidence type="ECO:0000313" key="10">
    <source>
        <dbReference type="EMBL" id="MBD9358747.1"/>
    </source>
</evidence>
<feature type="transmembrane region" description="Helical" evidence="8">
    <location>
        <begin position="333"/>
        <end position="353"/>
    </location>
</feature>
<evidence type="ECO:0000256" key="1">
    <source>
        <dbReference type="ARBA" id="ARBA00004651"/>
    </source>
</evidence>
<feature type="transmembrane region" description="Helical" evidence="8">
    <location>
        <begin position="119"/>
        <end position="139"/>
    </location>
</feature>
<reference evidence="10 11" key="1">
    <citation type="submission" date="2020-09" db="EMBL/GenBank/DDBJ databases">
        <title>Methylomonas albis sp. nov. and Methylomonas fluvii sp. nov.: Two cold-adapted methanotrophs from the River Elbe and an amended description of Methylovulum psychrotolerans strain Eb1.</title>
        <authorList>
            <person name="Bussmann I.K."/>
            <person name="Klings K.-W."/>
            <person name="Warnstedt J."/>
            <person name="Hoppert M."/>
            <person name="Saborowski A."/>
            <person name="Horn F."/>
            <person name="Liebner S."/>
        </authorList>
    </citation>
    <scope>NUCLEOTIDE SEQUENCE [LARGE SCALE GENOMIC DNA]</scope>
    <source>
        <strain evidence="10 11">EbA</strain>
    </source>
</reference>
<sequence>MLAVKIDNLNIFLKRNADFALAGNRDTRQLIGFLLVYWLAWTITVAILSESIVLDSVEQVIWSQTWQWGYYKHPPLPSILMAGLNWLLNGPSIGLTIFAAQGCTVIALIYVWRLARKMLPLHLAITAVLLTSLIGYHNYKPTSFDHNTVSLPFSAAVLYYFYRAIHEPQRILNWLTLGLVAGLAMLTKYSALLVIAGPFVYLIWQNIWSNPFIIRGLFISASIFTLVLFPHVLWLSHHNWLPFSYFYGELNLLNSRFDILGRFFIGQMLPFLPFFIGFFWIRKLSVKQSMPTEVLYINHRDSDWRFLMATLITPNLLALLPTLLNGSFLSRDWVSAFFLPSGILIVKCFFDKYNHQRILANTRHIVWSCQITILLLFAIGKIIYPKVAGLDVRTNFPGKLLAERVSEIWQQHQGQPLNIVIADTWLAGNLLLHTRPEPTALLNNDLSISTWLTQQDLKNCGAMVLTTIETRDSSNYSEVFNHAMAAGSFSLLWGNLPHDYAWAILSPESDAKNCRLNHG</sequence>
<accession>A0ABR9DA26</accession>
<feature type="transmembrane region" description="Helical" evidence="8">
    <location>
        <begin position="216"/>
        <end position="236"/>
    </location>
</feature>
<feature type="transmembrane region" description="Helical" evidence="8">
    <location>
        <begin position="259"/>
        <end position="281"/>
    </location>
</feature>
<evidence type="ECO:0000313" key="11">
    <source>
        <dbReference type="Proteomes" id="UP000652176"/>
    </source>
</evidence>
<keyword evidence="5 8" id="KW-0812">Transmembrane</keyword>
<dbReference type="RefSeq" id="WP_192376944.1">
    <property type="nucleotide sequence ID" value="NZ_CAJHIV010000001.1"/>
</dbReference>
<comment type="subcellular location">
    <subcellularLocation>
        <location evidence="1">Cell membrane</location>
        <topology evidence="1">Multi-pass membrane protein</topology>
    </subcellularLocation>
</comment>
<keyword evidence="11" id="KW-1185">Reference proteome</keyword>
<feature type="transmembrane region" description="Helical" evidence="8">
    <location>
        <begin position="93"/>
        <end position="112"/>
    </location>
</feature>
<evidence type="ECO:0000256" key="6">
    <source>
        <dbReference type="ARBA" id="ARBA00022989"/>
    </source>
</evidence>
<dbReference type="Proteomes" id="UP000652176">
    <property type="component" value="Unassembled WGS sequence"/>
</dbReference>
<protein>
    <submittedName>
        <fullName evidence="10">Glycosyltransferase family 39 protein</fullName>
    </submittedName>
</protein>
<evidence type="ECO:0000256" key="7">
    <source>
        <dbReference type="ARBA" id="ARBA00023136"/>
    </source>
</evidence>
<evidence type="ECO:0000256" key="5">
    <source>
        <dbReference type="ARBA" id="ARBA00022692"/>
    </source>
</evidence>
<evidence type="ECO:0000259" key="9">
    <source>
        <dbReference type="Pfam" id="PF13231"/>
    </source>
</evidence>
<keyword evidence="3" id="KW-0328">Glycosyltransferase</keyword>
<proteinExistence type="predicted"/>
<dbReference type="PANTHER" id="PTHR33908">
    <property type="entry name" value="MANNOSYLTRANSFERASE YKCB-RELATED"/>
    <property type="match status" value="1"/>
</dbReference>
<keyword evidence="6 8" id="KW-1133">Transmembrane helix</keyword>
<comment type="caution">
    <text evidence="10">The sequence shown here is derived from an EMBL/GenBank/DDBJ whole genome shotgun (WGS) entry which is preliminary data.</text>
</comment>
<keyword evidence="2" id="KW-1003">Cell membrane</keyword>
<dbReference type="InterPro" id="IPR050297">
    <property type="entry name" value="LipidA_mod_glycosyltrf_83"/>
</dbReference>
<keyword evidence="4" id="KW-0808">Transferase</keyword>
<feature type="transmembrane region" description="Helical" evidence="8">
    <location>
        <begin position="365"/>
        <end position="384"/>
    </location>
</feature>
<dbReference type="Pfam" id="PF13231">
    <property type="entry name" value="PMT_2"/>
    <property type="match status" value="1"/>
</dbReference>
<evidence type="ECO:0000256" key="4">
    <source>
        <dbReference type="ARBA" id="ARBA00022679"/>
    </source>
</evidence>
<feature type="transmembrane region" description="Helical" evidence="8">
    <location>
        <begin position="171"/>
        <end position="204"/>
    </location>
</feature>
<dbReference type="InterPro" id="IPR038731">
    <property type="entry name" value="RgtA/B/C-like"/>
</dbReference>
<evidence type="ECO:0000256" key="3">
    <source>
        <dbReference type="ARBA" id="ARBA00022676"/>
    </source>
</evidence>
<feature type="domain" description="Glycosyltransferase RgtA/B/C/D-like" evidence="9">
    <location>
        <begin position="72"/>
        <end position="234"/>
    </location>
</feature>
<organism evidence="10 11">
    <name type="scientific">Methylomonas albis</name>
    <dbReference type="NCBI Taxonomy" id="1854563"/>
    <lineage>
        <taxon>Bacteria</taxon>
        <taxon>Pseudomonadati</taxon>
        <taxon>Pseudomonadota</taxon>
        <taxon>Gammaproteobacteria</taxon>
        <taxon>Methylococcales</taxon>
        <taxon>Methylococcaceae</taxon>
        <taxon>Methylomonas</taxon>
    </lineage>
</organism>
<feature type="transmembrane region" description="Helical" evidence="8">
    <location>
        <begin position="302"/>
        <end position="321"/>
    </location>
</feature>
<evidence type="ECO:0000256" key="2">
    <source>
        <dbReference type="ARBA" id="ARBA00022475"/>
    </source>
</evidence>
<gene>
    <name evidence="10" type="ORF">IE877_23215</name>
</gene>